<organism evidence="1 2">
    <name type="scientific">Eretmocerus hayati</name>
    <dbReference type="NCBI Taxonomy" id="131215"/>
    <lineage>
        <taxon>Eukaryota</taxon>
        <taxon>Metazoa</taxon>
        <taxon>Ecdysozoa</taxon>
        <taxon>Arthropoda</taxon>
        <taxon>Hexapoda</taxon>
        <taxon>Insecta</taxon>
        <taxon>Pterygota</taxon>
        <taxon>Neoptera</taxon>
        <taxon>Endopterygota</taxon>
        <taxon>Hymenoptera</taxon>
        <taxon>Apocrita</taxon>
        <taxon>Proctotrupomorpha</taxon>
        <taxon>Chalcidoidea</taxon>
        <taxon>Aphelinidae</taxon>
        <taxon>Aphelininae</taxon>
        <taxon>Eretmocerus</taxon>
    </lineage>
</organism>
<dbReference type="Proteomes" id="UP001239111">
    <property type="component" value="Chromosome 1"/>
</dbReference>
<keyword evidence="2" id="KW-1185">Reference proteome</keyword>
<name>A0ACC2PUQ3_9HYME</name>
<protein>
    <submittedName>
        <fullName evidence="1">Uncharacterized protein</fullName>
    </submittedName>
</protein>
<accession>A0ACC2PUQ3</accession>
<sequence>MTCQKLLRLFWRELKMPLVMYASAVPVFTSPDPPKDPKEDQKLLFDTPTASQFTYDYLIKQSTVSAVNSASQALTVTYAAVEATSVEYRELLTRLIVLMNEATMHEVSNSHWDEIVRIRNEMQLKKQMLVKFIGYMEYVHKMAEAASEVSFLAGMDNLSSTLIQRIDDALMKIHGEEANNTQLENEYVRVQEESVKSHRKINQREDKPPDDVQFIDLDDLGEE</sequence>
<evidence type="ECO:0000313" key="1">
    <source>
        <dbReference type="EMBL" id="KAJ8687029.1"/>
    </source>
</evidence>
<dbReference type="EMBL" id="CM056741">
    <property type="protein sequence ID" value="KAJ8687029.1"/>
    <property type="molecule type" value="Genomic_DNA"/>
</dbReference>
<comment type="caution">
    <text evidence="1">The sequence shown here is derived from an EMBL/GenBank/DDBJ whole genome shotgun (WGS) entry which is preliminary data.</text>
</comment>
<evidence type="ECO:0000313" key="2">
    <source>
        <dbReference type="Proteomes" id="UP001239111"/>
    </source>
</evidence>
<gene>
    <name evidence="1" type="ORF">QAD02_022823</name>
</gene>
<proteinExistence type="predicted"/>
<reference evidence="1" key="1">
    <citation type="submission" date="2023-04" db="EMBL/GenBank/DDBJ databases">
        <title>A chromosome-level genome assembly of the parasitoid wasp Eretmocerus hayati.</title>
        <authorList>
            <person name="Zhong Y."/>
            <person name="Liu S."/>
            <person name="Liu Y."/>
        </authorList>
    </citation>
    <scope>NUCLEOTIDE SEQUENCE</scope>
    <source>
        <strain evidence="1">ZJU_SS_LIU_2023</strain>
    </source>
</reference>